<evidence type="ECO:0000313" key="3">
    <source>
        <dbReference type="EMBL" id="SMY10365.1"/>
    </source>
</evidence>
<dbReference type="OrthoDB" id="9792269at2"/>
<dbReference type="InterPro" id="IPR001296">
    <property type="entry name" value="Glyco_trans_1"/>
</dbReference>
<protein>
    <recommendedName>
        <fullName evidence="5">DUF1972 domain-containing protein</fullName>
    </recommendedName>
</protein>
<dbReference type="InterPro" id="IPR015393">
    <property type="entry name" value="DUF1972"/>
</dbReference>
<proteinExistence type="predicted"/>
<dbReference type="SUPFAM" id="SSF53756">
    <property type="entry name" value="UDP-Glycosyltransferase/glycogen phosphorylase"/>
    <property type="match status" value="1"/>
</dbReference>
<reference evidence="3 4" key="1">
    <citation type="submission" date="2017-05" db="EMBL/GenBank/DDBJ databases">
        <authorList>
            <person name="Song R."/>
            <person name="Chenine A.L."/>
            <person name="Ruprecht R.M."/>
        </authorList>
    </citation>
    <scope>NUCLEOTIDE SEQUENCE [LARGE SCALE GENOMIC DNA]</scope>
    <source>
        <strain evidence="3 4">CECT 8899</strain>
    </source>
</reference>
<dbReference type="GO" id="GO:0016757">
    <property type="term" value="F:glycosyltransferase activity"/>
    <property type="evidence" value="ECO:0007669"/>
    <property type="project" value="InterPro"/>
</dbReference>
<accession>A0A238LLU3</accession>
<dbReference type="AlphaFoldDB" id="A0A238LLU3"/>
<evidence type="ECO:0000259" key="1">
    <source>
        <dbReference type="Pfam" id="PF00534"/>
    </source>
</evidence>
<gene>
    <name evidence="3" type="ORF">LOM8899_04540</name>
</gene>
<dbReference type="Pfam" id="PF09314">
    <property type="entry name" value="DUF1972"/>
    <property type="match status" value="1"/>
</dbReference>
<keyword evidence="4" id="KW-1185">Reference proteome</keyword>
<evidence type="ECO:0008006" key="5">
    <source>
        <dbReference type="Google" id="ProtNLM"/>
    </source>
</evidence>
<dbReference type="EMBL" id="FXZK01000030">
    <property type="protein sequence ID" value="SMY10365.1"/>
    <property type="molecule type" value="Genomic_DNA"/>
</dbReference>
<dbReference type="Gene3D" id="3.40.50.2000">
    <property type="entry name" value="Glycogen Phosphorylase B"/>
    <property type="match status" value="1"/>
</dbReference>
<evidence type="ECO:0000313" key="4">
    <source>
        <dbReference type="Proteomes" id="UP000201613"/>
    </source>
</evidence>
<sequence length="367" mass="40144">MSRPHRIAIIGTVGVPANYGGFETLVENLAQFHHDSKAPEKVTVYCSAKAYDTGPDRYLDMDLRYVPLNANGAQSIPYDMWSMLSAVLKGTDTILILGVSGTVILPLIRLISRARIITNIDGIEWKRDKWGGFQRKFLKTSEAIAVKLSHRVIADNGAIADYVRAEYGTDCAVIAYGGDHAVQAEAAPLTEIVPPARYAFNVCRIEPENNVHMMLEAFADNADFPLVCVGNWDRSAYGADLKARYKDAPGLRILDPIYDTGKLKTLRAGSSAYIHGHSAGGTNPSLVEMMHFGVPVFAYDCMFNRHSTDDKALFFSDAADLRAKLANTDPGTLAANGAAMKALAQERYTWAAIGEAYFDLIRTTARA</sequence>
<feature type="domain" description="Glycosyl transferase family 1" evidence="1">
    <location>
        <begin position="197"/>
        <end position="306"/>
    </location>
</feature>
<name>A0A238LLU3_9RHOB</name>
<organism evidence="3 4">
    <name type="scientific">Flavimaricola marinus</name>
    <dbReference type="NCBI Taxonomy" id="1819565"/>
    <lineage>
        <taxon>Bacteria</taxon>
        <taxon>Pseudomonadati</taxon>
        <taxon>Pseudomonadota</taxon>
        <taxon>Alphaproteobacteria</taxon>
        <taxon>Rhodobacterales</taxon>
        <taxon>Paracoccaceae</taxon>
        <taxon>Flavimaricola</taxon>
    </lineage>
</organism>
<dbReference type="Pfam" id="PF00534">
    <property type="entry name" value="Glycos_transf_1"/>
    <property type="match status" value="1"/>
</dbReference>
<dbReference type="RefSeq" id="WP_093994489.1">
    <property type="nucleotide sequence ID" value="NZ_FXZK01000030.1"/>
</dbReference>
<dbReference type="Proteomes" id="UP000201613">
    <property type="component" value="Unassembled WGS sequence"/>
</dbReference>
<evidence type="ECO:0000259" key="2">
    <source>
        <dbReference type="Pfam" id="PF09314"/>
    </source>
</evidence>
<feature type="domain" description="DUF1972" evidence="2">
    <location>
        <begin position="7"/>
        <end position="179"/>
    </location>
</feature>